<dbReference type="Pfam" id="PF10584">
    <property type="entry name" value="Proteasome_A_N"/>
    <property type="match status" value="1"/>
</dbReference>
<dbReference type="SMART" id="SM00948">
    <property type="entry name" value="Proteasome_A_N"/>
    <property type="match status" value="1"/>
</dbReference>
<evidence type="ECO:0000256" key="3">
    <source>
        <dbReference type="ARBA" id="ARBA00004496"/>
    </source>
</evidence>
<dbReference type="EMBL" id="ATMH01005822">
    <property type="protein sequence ID" value="EPY27296.1"/>
    <property type="molecule type" value="Genomic_DNA"/>
</dbReference>
<evidence type="ECO:0000313" key="9">
    <source>
        <dbReference type="EMBL" id="EPY27296.1"/>
    </source>
</evidence>
<name>S9VJQ2_9TRYP</name>
<keyword evidence="5 7" id="KW-0647">Proteasome</keyword>
<dbReference type="Proteomes" id="UP000015354">
    <property type="component" value="Unassembled WGS sequence"/>
</dbReference>
<evidence type="ECO:0000313" key="10">
    <source>
        <dbReference type="EMBL" id="EPY33732.1"/>
    </source>
</evidence>
<comment type="caution">
    <text evidence="9">The sequence shown here is derived from an EMBL/GenBank/DDBJ whole genome shotgun (WGS) entry which is preliminary data.</text>
</comment>
<comment type="function">
    <text evidence="1">The proteasome is a multicatalytic proteinase complex which is characterized by its ability to cleave peptides with Arg, Phe, Tyr, Leu, and Glu adjacent to the leaving group at neutral or slightly basic pH. The proteasome has an ATP-dependent proteolytic activity.</text>
</comment>
<evidence type="ECO:0000313" key="11">
    <source>
        <dbReference type="Proteomes" id="UP000015354"/>
    </source>
</evidence>
<dbReference type="GO" id="GO:0005737">
    <property type="term" value="C:cytoplasm"/>
    <property type="evidence" value="ECO:0007669"/>
    <property type="project" value="UniProtKB-SubCell"/>
</dbReference>
<dbReference type="EMBL" id="ATMH01002034">
    <property type="protein sequence ID" value="EPY33732.1"/>
    <property type="molecule type" value="Genomic_DNA"/>
</dbReference>
<reference evidence="9 11" key="1">
    <citation type="journal article" date="2013" name="PLoS ONE">
        <title>Predicting the Proteins of Angomonas deanei, Strigomonas culicis and Their Respective Endosymbionts Reveals New Aspects of the Trypanosomatidae Family.</title>
        <authorList>
            <person name="Motta M.C."/>
            <person name="Martins A.C."/>
            <person name="de Souza S.S."/>
            <person name="Catta-Preta C.M."/>
            <person name="Silva R."/>
            <person name="Klein C.C."/>
            <person name="de Almeida L.G."/>
            <person name="de Lima Cunha O."/>
            <person name="Ciapina L.P."/>
            <person name="Brocchi M."/>
            <person name="Colabardini A.C."/>
            <person name="de Araujo Lima B."/>
            <person name="Machado C.R."/>
            <person name="de Almeida Soares C.M."/>
            <person name="Probst C.M."/>
            <person name="de Menezes C.B."/>
            <person name="Thompson C.E."/>
            <person name="Bartholomeu D.C."/>
            <person name="Gradia D.F."/>
            <person name="Pavoni D.P."/>
            <person name="Grisard E.C."/>
            <person name="Fantinatti-Garboggini F."/>
            <person name="Marchini F.K."/>
            <person name="Rodrigues-Luiz G.F."/>
            <person name="Wagner G."/>
            <person name="Goldman G.H."/>
            <person name="Fietto J.L."/>
            <person name="Elias M.C."/>
            <person name="Goldman M.H."/>
            <person name="Sagot M.F."/>
            <person name="Pereira M."/>
            <person name="Stoco P.H."/>
            <person name="de Mendonca-Neto R.P."/>
            <person name="Teixeira S.M."/>
            <person name="Maciel T.E."/>
            <person name="de Oliveira Mendes T.A."/>
            <person name="Urmenyi T.P."/>
            <person name="de Souza W."/>
            <person name="Schenkman S."/>
            <person name="de Vasconcelos A.T."/>
        </authorList>
    </citation>
    <scope>NUCLEOTIDE SEQUENCE [LARGE SCALE GENOMIC DNA]</scope>
</reference>
<evidence type="ECO:0000259" key="8">
    <source>
        <dbReference type="SMART" id="SM00948"/>
    </source>
</evidence>
<organism evidence="9 11">
    <name type="scientific">Strigomonas culicis</name>
    <dbReference type="NCBI Taxonomy" id="28005"/>
    <lineage>
        <taxon>Eukaryota</taxon>
        <taxon>Discoba</taxon>
        <taxon>Euglenozoa</taxon>
        <taxon>Kinetoplastea</taxon>
        <taxon>Metakinetoplastina</taxon>
        <taxon>Trypanosomatida</taxon>
        <taxon>Trypanosomatidae</taxon>
        <taxon>Strigomonadinae</taxon>
        <taxon>Strigomonas</taxon>
    </lineage>
</organism>
<dbReference type="InterPro" id="IPR001353">
    <property type="entry name" value="Proteasome_sua/b"/>
</dbReference>
<dbReference type="Pfam" id="PF00227">
    <property type="entry name" value="Proteasome"/>
    <property type="match status" value="1"/>
</dbReference>
<evidence type="ECO:0000256" key="4">
    <source>
        <dbReference type="ARBA" id="ARBA00022490"/>
    </source>
</evidence>
<keyword evidence="11" id="KW-1185">Reference proteome</keyword>
<dbReference type="InterPro" id="IPR029055">
    <property type="entry name" value="Ntn_hydrolases_N"/>
</dbReference>
<reference evidence="9" key="2">
    <citation type="submission" date="2013-03" db="EMBL/GenBank/DDBJ databases">
        <authorList>
            <person name="Motta M.C.M."/>
            <person name="Martins A.C.A."/>
            <person name="Preta C.M.C.C."/>
            <person name="Silva R."/>
            <person name="de Souza S.S."/>
            <person name="Klein C.C."/>
            <person name="de Almeida L.G.P."/>
            <person name="Cunha O.L."/>
            <person name="Colabardini A.C."/>
            <person name="Lima B.A."/>
            <person name="Machado C.R."/>
            <person name="Soares C.M.A."/>
            <person name="de Menezes C.B.A."/>
            <person name="Bartolomeu D.C."/>
            <person name="Grisard E.C."/>
            <person name="Fantinatti-Garboggini F."/>
            <person name="Rodrigues-Luiz G.F."/>
            <person name="Wagner G."/>
            <person name="Goldman G.H."/>
            <person name="Fietto J.L.R."/>
            <person name="Ciapina L.P."/>
            <person name="Brocchi M."/>
            <person name="Elias M.C."/>
            <person name="Goldman M.H.S."/>
            <person name="Sagot M.-F."/>
            <person name="Pereira M."/>
            <person name="Stoco P.H."/>
            <person name="Teixeira S.M.R."/>
            <person name="de Mendonca-Neto R.P."/>
            <person name="Maciel T.E.F."/>
            <person name="Mendes T.A.O."/>
            <person name="Urmenyi T.P."/>
            <person name="Teixeira M.M.G."/>
            <person name="de Camargo E.F.P."/>
            <person name="de Sousa W."/>
            <person name="Schenkman S."/>
            <person name="de Vasconcelos A.T.R."/>
        </authorList>
    </citation>
    <scope>NUCLEOTIDE SEQUENCE</scope>
</reference>
<dbReference type="GO" id="GO:0005634">
    <property type="term" value="C:nucleus"/>
    <property type="evidence" value="ECO:0007669"/>
    <property type="project" value="UniProtKB-SubCell"/>
</dbReference>
<dbReference type="PANTHER" id="PTHR11599">
    <property type="entry name" value="PROTEASOME SUBUNIT ALPHA/BETA"/>
    <property type="match status" value="1"/>
</dbReference>
<evidence type="ECO:0000256" key="7">
    <source>
        <dbReference type="PROSITE-ProRule" id="PRU00808"/>
    </source>
</evidence>
<comment type="similarity">
    <text evidence="7">Belongs to the peptidase T1A family.</text>
</comment>
<dbReference type="AlphaFoldDB" id="S9VJQ2"/>
<dbReference type="OrthoDB" id="431557at2759"/>
<gene>
    <name evidence="10" type="ORF">STCU_02034</name>
    <name evidence="9" type="ORF">STCU_05822</name>
</gene>
<dbReference type="GO" id="GO:0019773">
    <property type="term" value="C:proteasome core complex, alpha-subunit complex"/>
    <property type="evidence" value="ECO:0007669"/>
    <property type="project" value="UniProtKB-UniRule"/>
</dbReference>
<keyword evidence="6" id="KW-0539">Nucleus</keyword>
<feature type="domain" description="Proteasome alpha-type subunits" evidence="8">
    <location>
        <begin position="6"/>
        <end position="28"/>
    </location>
</feature>
<dbReference type="InterPro" id="IPR050115">
    <property type="entry name" value="Proteasome_alpha"/>
</dbReference>
<dbReference type="InterPro" id="IPR023332">
    <property type="entry name" value="Proteasome_alpha-type"/>
</dbReference>
<dbReference type="SUPFAM" id="SSF56235">
    <property type="entry name" value="N-terminal nucleophile aminohydrolases (Ntn hydrolases)"/>
    <property type="match status" value="1"/>
</dbReference>
<dbReference type="Gene3D" id="3.60.20.10">
    <property type="entry name" value="Glutamine Phosphoribosylpyrophosphate, subunit 1, domain 1"/>
    <property type="match status" value="1"/>
</dbReference>
<protein>
    <submittedName>
        <fullName evidence="9">20S proteasome subunit alpha 7</fullName>
    </submittedName>
</protein>
<proteinExistence type="inferred from homology"/>
<dbReference type="GO" id="GO:0006511">
    <property type="term" value="P:ubiquitin-dependent protein catabolic process"/>
    <property type="evidence" value="ECO:0007669"/>
    <property type="project" value="InterPro"/>
</dbReference>
<evidence type="ECO:0000256" key="2">
    <source>
        <dbReference type="ARBA" id="ARBA00004123"/>
    </source>
</evidence>
<dbReference type="InterPro" id="IPR000426">
    <property type="entry name" value="Proteasome_asu_N"/>
</dbReference>
<keyword evidence="4" id="KW-0963">Cytoplasm</keyword>
<sequence length="237" mass="25624">MSGGGHDLSTDIFSAEGRVFQVEYAGKAVENSSTAVAACCKDGVVVAVEKIHTSRMLESGSNNRIFNVDRQSGLCICGMLPDGRGVVSRARAEAENSREIFATPILGSVLANRIGEYMHIFTTHYSYRPFGCAVIIASYADDGPQLFVSDTSGTVGGYFGVALGKAKTLAKTELEKLNFNTLTCEEAMPKLVGIIHEVHDKQKDKIYEVEVAWVSDKTNRKFEHVPDDMIPAPPAAS</sequence>
<dbReference type="CDD" id="cd03751">
    <property type="entry name" value="proteasome_alpha_type_3"/>
    <property type="match status" value="1"/>
</dbReference>
<evidence type="ECO:0000256" key="6">
    <source>
        <dbReference type="ARBA" id="ARBA00023242"/>
    </source>
</evidence>
<dbReference type="PROSITE" id="PS51475">
    <property type="entry name" value="PROTEASOME_ALPHA_2"/>
    <property type="match status" value="1"/>
</dbReference>
<dbReference type="FunFam" id="3.60.20.10:FF:000007">
    <property type="entry name" value="Proteasome subunit alpha type"/>
    <property type="match status" value="1"/>
</dbReference>
<accession>S9VJQ2</accession>
<evidence type="ECO:0000256" key="5">
    <source>
        <dbReference type="ARBA" id="ARBA00022942"/>
    </source>
</evidence>
<evidence type="ECO:0000256" key="1">
    <source>
        <dbReference type="ARBA" id="ARBA00002000"/>
    </source>
</evidence>
<comment type="subcellular location">
    <subcellularLocation>
        <location evidence="3">Cytoplasm</location>
    </subcellularLocation>
    <subcellularLocation>
        <location evidence="2">Nucleus</location>
    </subcellularLocation>
</comment>